<dbReference type="GO" id="GO:0016301">
    <property type="term" value="F:kinase activity"/>
    <property type="evidence" value="ECO:0007669"/>
    <property type="project" value="UniProtKB-KW"/>
</dbReference>
<dbReference type="PANTHER" id="PTHR12592">
    <property type="entry name" value="ATP-DEPENDENT (S)-NAD(P)H-HYDRATE DEHYDRATASE FAMILY MEMBER"/>
    <property type="match status" value="1"/>
</dbReference>
<reference evidence="7 8" key="1">
    <citation type="submission" date="2018-06" db="EMBL/GenBank/DDBJ databases">
        <authorList>
            <consortium name="Pathogen Informatics"/>
            <person name="Doyle S."/>
        </authorList>
    </citation>
    <scope>NUCLEOTIDE SEQUENCE [LARGE SCALE GENOMIC DNA]</scope>
    <source>
        <strain evidence="7 8">NCTC9504</strain>
    </source>
</reference>
<keyword evidence="5" id="KW-0456">Lyase</keyword>
<dbReference type="Pfam" id="PF01256">
    <property type="entry name" value="Carb_kinase"/>
    <property type="match status" value="1"/>
</dbReference>
<keyword evidence="1" id="KW-0547">Nucleotide-binding</keyword>
<dbReference type="InterPro" id="IPR029056">
    <property type="entry name" value="Ribokinase-like"/>
</dbReference>
<evidence type="ECO:0000313" key="7">
    <source>
        <dbReference type="EMBL" id="STV15133.1"/>
    </source>
</evidence>
<evidence type="ECO:0000313" key="8">
    <source>
        <dbReference type="Proteomes" id="UP000254020"/>
    </source>
</evidence>
<dbReference type="GO" id="GO:0110051">
    <property type="term" value="P:metabolite repair"/>
    <property type="evidence" value="ECO:0007669"/>
    <property type="project" value="TreeGrafter"/>
</dbReference>
<evidence type="ECO:0000256" key="3">
    <source>
        <dbReference type="ARBA" id="ARBA00022857"/>
    </source>
</evidence>
<keyword evidence="2" id="KW-0067">ATP-binding</keyword>
<keyword evidence="4" id="KW-0520">NAD</keyword>
<accession>A0A378ANS6</accession>
<dbReference type="PANTHER" id="PTHR12592:SF0">
    <property type="entry name" value="ATP-DEPENDENT (S)-NAD(P)H-HYDRATE DEHYDRATASE"/>
    <property type="match status" value="1"/>
</dbReference>
<evidence type="ECO:0000256" key="5">
    <source>
        <dbReference type="ARBA" id="ARBA00023239"/>
    </source>
</evidence>
<dbReference type="AlphaFoldDB" id="A0A378ANS6"/>
<keyword evidence="3" id="KW-0521">NADP</keyword>
<evidence type="ECO:0000256" key="4">
    <source>
        <dbReference type="ARBA" id="ARBA00023027"/>
    </source>
</evidence>
<feature type="domain" description="YjeF C-terminal" evidence="6">
    <location>
        <begin position="19"/>
        <end position="92"/>
    </location>
</feature>
<evidence type="ECO:0000256" key="2">
    <source>
        <dbReference type="ARBA" id="ARBA00022840"/>
    </source>
</evidence>
<dbReference type="Proteomes" id="UP000254020">
    <property type="component" value="Unassembled WGS sequence"/>
</dbReference>
<gene>
    <name evidence="7" type="primary">nnr_2</name>
    <name evidence="7" type="ORF">NCTC9504_05979</name>
</gene>
<dbReference type="GO" id="GO:0052855">
    <property type="term" value="F:ADP-dependent NAD(P)H-hydrate dehydratase activity"/>
    <property type="evidence" value="ECO:0007669"/>
    <property type="project" value="TreeGrafter"/>
</dbReference>
<dbReference type="GO" id="GO:0052856">
    <property type="term" value="F:NAD(P)HX epimerase activity"/>
    <property type="evidence" value="ECO:0007669"/>
    <property type="project" value="TreeGrafter"/>
</dbReference>
<dbReference type="PROSITE" id="PS51383">
    <property type="entry name" value="YJEF_C_3"/>
    <property type="match status" value="1"/>
</dbReference>
<evidence type="ECO:0000256" key="1">
    <source>
        <dbReference type="ARBA" id="ARBA00022741"/>
    </source>
</evidence>
<dbReference type="GO" id="GO:0005524">
    <property type="term" value="F:ATP binding"/>
    <property type="evidence" value="ECO:0007669"/>
    <property type="project" value="UniProtKB-KW"/>
</dbReference>
<keyword evidence="7" id="KW-0808">Transferase</keyword>
<dbReference type="Gene3D" id="3.40.1190.20">
    <property type="match status" value="1"/>
</dbReference>
<evidence type="ECO:0000259" key="6">
    <source>
        <dbReference type="PROSITE" id="PS51383"/>
    </source>
</evidence>
<dbReference type="SUPFAM" id="SSF53613">
    <property type="entry name" value="Ribokinase-like"/>
    <property type="match status" value="1"/>
</dbReference>
<dbReference type="InterPro" id="IPR000631">
    <property type="entry name" value="CARKD"/>
</dbReference>
<keyword evidence="7" id="KW-0418">Kinase</keyword>
<organism evidence="7 8">
    <name type="scientific">Klebsiella pneumoniae subsp. pneumoniae</name>
    <dbReference type="NCBI Taxonomy" id="72407"/>
    <lineage>
        <taxon>Bacteria</taxon>
        <taxon>Pseudomonadati</taxon>
        <taxon>Pseudomonadota</taxon>
        <taxon>Gammaproteobacteria</taxon>
        <taxon>Enterobacterales</taxon>
        <taxon>Enterobacteriaceae</taxon>
        <taxon>Klebsiella/Raoultella group</taxon>
        <taxon>Klebsiella</taxon>
        <taxon>Klebsiella pneumoniae complex</taxon>
    </lineage>
</organism>
<sequence>MRWARTLARRTKHSSDAVLRRHLADWLPPRRATSHKGDHGKLVIVGGDRGTAGAIRMCGEAALRSGAGLVRVLTHPENVAPIVTVRPELMVE</sequence>
<name>A0A378ANS6_KLEPN</name>
<proteinExistence type="predicted"/>
<dbReference type="EMBL" id="UGMA01000005">
    <property type="protein sequence ID" value="STV15133.1"/>
    <property type="molecule type" value="Genomic_DNA"/>
</dbReference>
<protein>
    <submittedName>
        <fullName evidence="7">Carbohydrate kinase</fullName>
    </submittedName>
</protein>